<protein>
    <submittedName>
        <fullName evidence="1">Uncharacterized protein</fullName>
    </submittedName>
</protein>
<proteinExistence type="predicted"/>
<reference evidence="1 2" key="1">
    <citation type="submission" date="2013-12" db="EMBL/GenBank/DDBJ databases">
        <title>NBRP : Genome information of microbial organism related human and environment.</title>
        <authorList>
            <person name="Hattori M."/>
            <person name="Oshima K."/>
            <person name="Inaba H."/>
            <person name="Suda W."/>
            <person name="Sakamoto M."/>
            <person name="Iino T."/>
            <person name="Kitahara M."/>
            <person name="Oshida Y."/>
            <person name="Iida T."/>
            <person name="Kudo T."/>
            <person name="Itoh T."/>
            <person name="Ahmed I."/>
            <person name="Ohkuma M."/>
        </authorList>
    </citation>
    <scope>NUCLEOTIDE SEQUENCE [LARGE SCALE GENOMIC DNA]</scope>
    <source>
        <strain evidence="1 2">JCM 21738</strain>
    </source>
</reference>
<name>W4RNN1_9BACI</name>
<dbReference type="AlphaFoldDB" id="W4RNN1"/>
<dbReference type="EMBL" id="BAUW01000023">
    <property type="protein sequence ID" value="GAE45468.1"/>
    <property type="molecule type" value="Genomic_DNA"/>
</dbReference>
<accession>W4RNN1</accession>
<comment type="caution">
    <text evidence="1">The sequence shown here is derived from an EMBL/GenBank/DDBJ whole genome shotgun (WGS) entry which is preliminary data.</text>
</comment>
<sequence>MNEQTFMVQGYDKIKEDIAGFALTESGRIKAREMQPSINMQQITSWQEEVSEAIEILKLRRYKDVSAMAKLMIMQQGNY</sequence>
<dbReference type="Proteomes" id="UP000018949">
    <property type="component" value="Unassembled WGS sequence"/>
</dbReference>
<evidence type="ECO:0000313" key="2">
    <source>
        <dbReference type="Proteomes" id="UP000018949"/>
    </source>
</evidence>
<keyword evidence="2" id="KW-1185">Reference proteome</keyword>
<organism evidence="1 2">
    <name type="scientific">Mesobacillus boroniphilus JCM 21738</name>
    <dbReference type="NCBI Taxonomy" id="1294265"/>
    <lineage>
        <taxon>Bacteria</taxon>
        <taxon>Bacillati</taxon>
        <taxon>Bacillota</taxon>
        <taxon>Bacilli</taxon>
        <taxon>Bacillales</taxon>
        <taxon>Bacillaceae</taxon>
        <taxon>Mesobacillus</taxon>
    </lineage>
</organism>
<dbReference type="RefSeq" id="WP_023613949.1">
    <property type="nucleotide sequence ID" value="NZ_BAUW01000023.1"/>
</dbReference>
<gene>
    <name evidence="1" type="ORF">JCM21738_2274</name>
</gene>
<evidence type="ECO:0000313" key="1">
    <source>
        <dbReference type="EMBL" id="GAE45468.1"/>
    </source>
</evidence>